<dbReference type="InterPro" id="IPR032710">
    <property type="entry name" value="NTF2-like_dom_sf"/>
</dbReference>
<evidence type="ECO:0000313" key="3">
    <source>
        <dbReference type="Proteomes" id="UP000662259"/>
    </source>
</evidence>
<dbReference type="SUPFAM" id="SSF54427">
    <property type="entry name" value="NTF2-like"/>
    <property type="match status" value="1"/>
</dbReference>
<organism evidence="2 3">
    <name type="scientific">Rhizobium leguminosarum bv. viciae</name>
    <dbReference type="NCBI Taxonomy" id="387"/>
    <lineage>
        <taxon>Bacteria</taxon>
        <taxon>Pseudomonadati</taxon>
        <taxon>Pseudomonadota</taxon>
        <taxon>Alphaproteobacteria</taxon>
        <taxon>Hyphomicrobiales</taxon>
        <taxon>Rhizobiaceae</taxon>
        <taxon>Rhizobium/Agrobacterium group</taxon>
        <taxon>Rhizobium</taxon>
    </lineage>
</organism>
<evidence type="ECO:0000313" key="2">
    <source>
        <dbReference type="EMBL" id="NKM48809.1"/>
    </source>
</evidence>
<dbReference type="RefSeq" id="WP_168277054.1">
    <property type="nucleotide sequence ID" value="NZ_WIEZ01000018.1"/>
</dbReference>
<accession>A0A8I2KJ85</accession>
<protein>
    <submittedName>
        <fullName evidence="2">Nuclear transport factor 2 family protein</fullName>
    </submittedName>
</protein>
<dbReference type="Pfam" id="PF12680">
    <property type="entry name" value="SnoaL_2"/>
    <property type="match status" value="1"/>
</dbReference>
<dbReference type="InterPro" id="IPR037401">
    <property type="entry name" value="SnoaL-like"/>
</dbReference>
<gene>
    <name evidence="2" type="ORF">GFL91_28465</name>
</gene>
<dbReference type="AlphaFoldDB" id="A0A8I2KJ85"/>
<proteinExistence type="predicted"/>
<dbReference type="Proteomes" id="UP000662259">
    <property type="component" value="Unassembled WGS sequence"/>
</dbReference>
<evidence type="ECO:0000259" key="1">
    <source>
        <dbReference type="Pfam" id="PF12680"/>
    </source>
</evidence>
<name>A0A8I2KJ85_RHILV</name>
<reference evidence="2" key="1">
    <citation type="submission" date="2019-10" db="EMBL/GenBank/DDBJ databases">
        <title>Rhizobium leguminosarum symbiovar viciae collection.</title>
        <authorList>
            <person name="Boivin S."/>
            <person name="Lepetit M."/>
        </authorList>
    </citation>
    <scope>NUCLEOTIDE SEQUENCE</scope>
    <source>
        <strain evidence="2">L143</strain>
    </source>
</reference>
<dbReference type="EMBL" id="WIEZ01000018">
    <property type="protein sequence ID" value="NKM48809.1"/>
    <property type="molecule type" value="Genomic_DNA"/>
</dbReference>
<comment type="caution">
    <text evidence="2">The sequence shown here is derived from an EMBL/GenBank/DDBJ whole genome shotgun (WGS) entry which is preliminary data.</text>
</comment>
<sequence>MNMPNIVRAYFDADGRNDADTLTAAFCEQGVVVDEGTRHEGRDAIRSWWVAAKQKCQYVTDPIEAAGDDSSIWVRARVSGQFPGSPVTLDYAFTTENGKINQLEII</sequence>
<dbReference type="Gene3D" id="3.10.450.50">
    <property type="match status" value="1"/>
</dbReference>
<feature type="domain" description="SnoaL-like" evidence="1">
    <location>
        <begin position="7"/>
        <end position="100"/>
    </location>
</feature>